<feature type="compositionally biased region" description="Basic and acidic residues" evidence="1">
    <location>
        <begin position="138"/>
        <end position="160"/>
    </location>
</feature>
<reference evidence="2" key="1">
    <citation type="submission" date="2021-02" db="EMBL/GenBank/DDBJ databases">
        <authorList>
            <person name="Palmer J.M."/>
        </authorList>
    </citation>
    <scope>NUCLEOTIDE SEQUENCE</scope>
    <source>
        <strain evidence="2">SCRP734</strain>
    </source>
</reference>
<organism evidence="2 3">
    <name type="scientific">Phytophthora pseudosyringae</name>
    <dbReference type="NCBI Taxonomy" id="221518"/>
    <lineage>
        <taxon>Eukaryota</taxon>
        <taxon>Sar</taxon>
        <taxon>Stramenopiles</taxon>
        <taxon>Oomycota</taxon>
        <taxon>Peronosporomycetes</taxon>
        <taxon>Peronosporales</taxon>
        <taxon>Peronosporaceae</taxon>
        <taxon>Phytophthora</taxon>
    </lineage>
</organism>
<feature type="region of interest" description="Disordered" evidence="1">
    <location>
        <begin position="392"/>
        <end position="422"/>
    </location>
</feature>
<accession>A0A8T1W3K8</accession>
<dbReference type="Proteomes" id="UP000694044">
    <property type="component" value="Unassembled WGS sequence"/>
</dbReference>
<dbReference type="AlphaFoldDB" id="A0A8T1W3K8"/>
<comment type="caution">
    <text evidence="2">The sequence shown here is derived from an EMBL/GenBank/DDBJ whole genome shotgun (WGS) entry which is preliminary data.</text>
</comment>
<proteinExistence type="predicted"/>
<dbReference type="OrthoDB" id="123039at2759"/>
<evidence type="ECO:0000256" key="1">
    <source>
        <dbReference type="SAM" id="MobiDB-lite"/>
    </source>
</evidence>
<gene>
    <name evidence="2" type="ORF">PHYPSEUDO_013552</name>
</gene>
<name>A0A8T1W3K8_9STRA</name>
<feature type="region of interest" description="Disordered" evidence="1">
    <location>
        <begin position="138"/>
        <end position="170"/>
    </location>
</feature>
<dbReference type="EMBL" id="JAGDFM010000070">
    <property type="protein sequence ID" value="KAG7387901.1"/>
    <property type="molecule type" value="Genomic_DNA"/>
</dbReference>
<evidence type="ECO:0000313" key="2">
    <source>
        <dbReference type="EMBL" id="KAG7387901.1"/>
    </source>
</evidence>
<keyword evidence="3" id="KW-1185">Reference proteome</keyword>
<protein>
    <submittedName>
        <fullName evidence="2">Uncharacterized protein</fullName>
    </submittedName>
</protein>
<feature type="compositionally biased region" description="Basic and acidic residues" evidence="1">
    <location>
        <begin position="411"/>
        <end position="422"/>
    </location>
</feature>
<sequence>MGRDVVEESPEDPNAGCPPFETVADAQDPVVDAVSDAFSRLQTTVEKPDPVYRPKRSTKDTHSSVISKLTRVLRVPDLLPEIERICVVMKQMQLEGWHLTNLHVLRFLKEGEEVPELDQMFFYRCCSATLQNHSLSREWKSHDQRDGEVDEDKRVEHDRSTLPPPVAPVHTLPLRARGQARAQVPRRETSCRQLLSHQVCSRERRHGNLTGNTTKAWTQWDDSTDPVELELRAWLGMVPWQWAIRSNSGHFLSKLYDMLKFMEAFAGKHPKQRGARVYSLLPVATSYQAAHVTINASTLFSLLSRVIDQPKVEEWLKSDLKIVRTRKVSNPDQLPFSLRTFQSHKSEVMRSVFSVGQFKTGCRKFVDDVKTNGYAASVTMIRPLTTTSVVVVESTDSTKKRKKTNDGAEPPTREKSPKQKKR</sequence>
<feature type="region of interest" description="Disordered" evidence="1">
    <location>
        <begin position="1"/>
        <end position="22"/>
    </location>
</feature>
<evidence type="ECO:0000313" key="3">
    <source>
        <dbReference type="Proteomes" id="UP000694044"/>
    </source>
</evidence>